<reference evidence="1" key="1">
    <citation type="submission" date="2020-06" db="EMBL/GenBank/DDBJ databases">
        <title>WGS assembly of Ceratodon purpureus strain R40.</title>
        <authorList>
            <person name="Carey S.B."/>
            <person name="Jenkins J."/>
            <person name="Shu S."/>
            <person name="Lovell J.T."/>
            <person name="Sreedasyam A."/>
            <person name="Maumus F."/>
            <person name="Tiley G.P."/>
            <person name="Fernandez-Pozo N."/>
            <person name="Barry K."/>
            <person name="Chen C."/>
            <person name="Wang M."/>
            <person name="Lipzen A."/>
            <person name="Daum C."/>
            <person name="Saski C.A."/>
            <person name="Payton A.C."/>
            <person name="Mcbreen J.C."/>
            <person name="Conrad R.E."/>
            <person name="Kollar L.M."/>
            <person name="Olsson S."/>
            <person name="Huttunen S."/>
            <person name="Landis J.B."/>
            <person name="Wickett N.J."/>
            <person name="Johnson M.G."/>
            <person name="Rensing S.A."/>
            <person name="Grimwood J."/>
            <person name="Schmutz J."/>
            <person name="Mcdaniel S.F."/>
        </authorList>
    </citation>
    <scope>NUCLEOTIDE SEQUENCE</scope>
    <source>
        <strain evidence="1">R40</strain>
    </source>
</reference>
<name>A0A8T0HMA2_CERPU</name>
<dbReference type="InterPro" id="IPR036412">
    <property type="entry name" value="HAD-like_sf"/>
</dbReference>
<organism evidence="1 2">
    <name type="scientific">Ceratodon purpureus</name>
    <name type="common">Fire moss</name>
    <name type="synonym">Dicranum purpureum</name>
    <dbReference type="NCBI Taxonomy" id="3225"/>
    <lineage>
        <taxon>Eukaryota</taxon>
        <taxon>Viridiplantae</taxon>
        <taxon>Streptophyta</taxon>
        <taxon>Embryophyta</taxon>
        <taxon>Bryophyta</taxon>
        <taxon>Bryophytina</taxon>
        <taxon>Bryopsida</taxon>
        <taxon>Dicranidae</taxon>
        <taxon>Pseudoditrichales</taxon>
        <taxon>Ditrichaceae</taxon>
        <taxon>Ceratodon</taxon>
    </lineage>
</organism>
<evidence type="ECO:0000313" key="1">
    <source>
        <dbReference type="EMBL" id="KAG0571833.1"/>
    </source>
</evidence>
<dbReference type="AlphaFoldDB" id="A0A8T0HMA2"/>
<dbReference type="EMBL" id="CM026426">
    <property type="protein sequence ID" value="KAG0571833.1"/>
    <property type="molecule type" value="Genomic_DNA"/>
</dbReference>
<evidence type="ECO:0008006" key="3">
    <source>
        <dbReference type="Google" id="ProtNLM"/>
    </source>
</evidence>
<accession>A0A8T0HMA2</accession>
<gene>
    <name evidence="1" type="ORF">KC19_VG046800</name>
</gene>
<dbReference type="InterPro" id="IPR023214">
    <property type="entry name" value="HAD_sf"/>
</dbReference>
<dbReference type="Gene3D" id="3.40.50.1000">
    <property type="entry name" value="HAD superfamily/HAD-like"/>
    <property type="match status" value="1"/>
</dbReference>
<sequence length="279" mass="30815">MDTSLDEIQCLQEEEAMANPRLVLITFDVDGTLIRSIGDKANHLHKRAFAHAFLEVFGISGNCDVLPCHGKTDQMIILDSLEYYGIPRPRVQAKMKEVMVSMVNYFRENRRDIGKGLELLPGVRNLLETLSSHPDVVFGLVTGNLVEIGWMKMEGLGVRHLFTRPNFGGFGSDHWNRGELVNLAARRASKSFPGGFKLRAHVGDTPADVRAAHFGQALAIGVCTGVFSNNDLESSGRECRAIPPFPTIVFPNLANNNNFLCAVGLCAFKQNQTQICPNF</sequence>
<dbReference type="SUPFAM" id="SSF56784">
    <property type="entry name" value="HAD-like"/>
    <property type="match status" value="1"/>
</dbReference>
<dbReference type="Proteomes" id="UP000822688">
    <property type="component" value="Chromosome V"/>
</dbReference>
<keyword evidence="2" id="KW-1185">Reference proteome</keyword>
<dbReference type="InterPro" id="IPR023198">
    <property type="entry name" value="PGP-like_dom2"/>
</dbReference>
<comment type="caution">
    <text evidence="1">The sequence shown here is derived from an EMBL/GenBank/DDBJ whole genome shotgun (WGS) entry which is preliminary data.</text>
</comment>
<proteinExistence type="predicted"/>
<dbReference type="PANTHER" id="PTHR43885">
    <property type="entry name" value="HALOACID DEHALOGENASE-LIKE HYDROLASE"/>
    <property type="match status" value="1"/>
</dbReference>
<dbReference type="Pfam" id="PF00702">
    <property type="entry name" value="Hydrolase"/>
    <property type="match status" value="1"/>
</dbReference>
<evidence type="ECO:0000313" key="2">
    <source>
        <dbReference type="Proteomes" id="UP000822688"/>
    </source>
</evidence>
<protein>
    <recommendedName>
        <fullName evidence="3">Haloacid dehalogenase-like hydrolase</fullName>
    </recommendedName>
</protein>
<dbReference type="Gene3D" id="1.10.150.240">
    <property type="entry name" value="Putative phosphatase, domain 2"/>
    <property type="match status" value="1"/>
</dbReference>
<dbReference type="PANTHER" id="PTHR43885:SF1">
    <property type="entry name" value="SUPERFAMILY HYDROLASE, PUTATIVE (AFU_ORTHOLOGUE AFUA_4G13290)-RELATED"/>
    <property type="match status" value="1"/>
</dbReference>